<dbReference type="EMBL" id="JACHJC010000001">
    <property type="protein sequence ID" value="MBB5115454.1"/>
    <property type="molecule type" value="Genomic_DNA"/>
</dbReference>
<evidence type="ECO:0000256" key="2">
    <source>
        <dbReference type="SAM" id="Phobius"/>
    </source>
</evidence>
<feature type="transmembrane region" description="Helical" evidence="2">
    <location>
        <begin position="96"/>
        <end position="117"/>
    </location>
</feature>
<accession>A0ABR6MJ98</accession>
<sequence>MSERTERSEGRGGMPSGHGMSERTERSEGRGGMPSGHGMSERTERSDGREGMPSRHGMSLEELRAGLARLAGTVVADADPYTSVLRHARRRRRSRWGAGVGAFLAALLAAAVAGPAIGVGDLRTWFRDPEGGTGYAITNDWARRLLDSPTRGSLAGDRSLVGELTRVFDADRDEAGMSASLPTVRILFADDSTGVRVVVVAYRSDRAAGLVAKTAPIGSRPLELVRAGGLVNLPVAPFTVLDDSLDGVRWHLGLAPAGCAVSTAPTATVAHEARDRQPVGETGRIRRGWQPALTPGYVLLNEEHPRGWWRVECDGTIREQGPVALRDGELSSKLPLPDGTATEAPDSDEVRRTGQAAIRDHLLLAAAAGLPTSPAPVRRWSGRLPGDGRPASISGSASGVGPVVLHVGASHDTLLATASAANARPDDTGTRGASRAGWALAATAVGGSNDLTAVRVPAWSDGQAVLTDRLLVVSQAADAVRVKLIGPDGASTVAPLANGSAILTSPPGAGPFTLLVLDRDNVVIALRGVSDGSAGPQLFEEPLISDWG</sequence>
<dbReference type="GeneID" id="300297007"/>
<feature type="compositionally biased region" description="Basic and acidic residues" evidence="1">
    <location>
        <begin position="39"/>
        <end position="55"/>
    </location>
</feature>
<keyword evidence="2" id="KW-0472">Membrane</keyword>
<reference evidence="3 4" key="1">
    <citation type="submission" date="2020-08" db="EMBL/GenBank/DDBJ databases">
        <title>Sequencing the genomes of 1000 actinobacteria strains.</title>
        <authorList>
            <person name="Klenk H.-P."/>
        </authorList>
    </citation>
    <scope>NUCLEOTIDE SEQUENCE [LARGE SCALE GENOMIC DNA]</scope>
    <source>
        <strain evidence="3 4">DSM 43036</strain>
    </source>
</reference>
<name>A0ABR6MJ98_MICEC</name>
<feature type="compositionally biased region" description="Basic and acidic residues" evidence="1">
    <location>
        <begin position="1"/>
        <end position="10"/>
    </location>
</feature>
<evidence type="ECO:0000313" key="4">
    <source>
        <dbReference type="Proteomes" id="UP000618986"/>
    </source>
</evidence>
<keyword evidence="2" id="KW-1133">Transmembrane helix</keyword>
<feature type="region of interest" description="Disordered" evidence="1">
    <location>
        <begin position="1"/>
        <end position="55"/>
    </location>
</feature>
<dbReference type="RefSeq" id="WP_260413110.1">
    <property type="nucleotide sequence ID" value="NZ_JACHJC010000001.1"/>
</dbReference>
<keyword evidence="4" id="KW-1185">Reference proteome</keyword>
<evidence type="ECO:0008006" key="5">
    <source>
        <dbReference type="Google" id="ProtNLM"/>
    </source>
</evidence>
<comment type="caution">
    <text evidence="3">The sequence shown here is derived from an EMBL/GenBank/DDBJ whole genome shotgun (WGS) entry which is preliminary data.</text>
</comment>
<evidence type="ECO:0000256" key="1">
    <source>
        <dbReference type="SAM" id="MobiDB-lite"/>
    </source>
</evidence>
<protein>
    <recommendedName>
        <fullName evidence="5">DUF4179 domain-containing protein</fullName>
    </recommendedName>
</protein>
<gene>
    <name evidence="3" type="ORF">FHU28_005293</name>
</gene>
<feature type="compositionally biased region" description="Basic and acidic residues" evidence="1">
    <location>
        <begin position="20"/>
        <end position="29"/>
    </location>
</feature>
<proteinExistence type="predicted"/>
<evidence type="ECO:0000313" key="3">
    <source>
        <dbReference type="EMBL" id="MBB5115454.1"/>
    </source>
</evidence>
<dbReference type="Proteomes" id="UP000618986">
    <property type="component" value="Unassembled WGS sequence"/>
</dbReference>
<organism evidence="3 4">
    <name type="scientific">Micromonospora echinospora</name>
    <name type="common">Micromonospora purpurea</name>
    <dbReference type="NCBI Taxonomy" id="1877"/>
    <lineage>
        <taxon>Bacteria</taxon>
        <taxon>Bacillati</taxon>
        <taxon>Actinomycetota</taxon>
        <taxon>Actinomycetes</taxon>
        <taxon>Micromonosporales</taxon>
        <taxon>Micromonosporaceae</taxon>
        <taxon>Micromonospora</taxon>
    </lineage>
</organism>
<feature type="region of interest" description="Disordered" evidence="1">
    <location>
        <begin position="324"/>
        <end position="350"/>
    </location>
</feature>
<keyword evidence="2" id="KW-0812">Transmembrane</keyword>